<accession>A0A8D8S2L6</accession>
<dbReference type="AlphaFoldDB" id="A0A8D8S2L6"/>
<reference evidence="1" key="1">
    <citation type="submission" date="2021-05" db="EMBL/GenBank/DDBJ databases">
        <authorList>
            <person name="Alioto T."/>
            <person name="Alioto T."/>
            <person name="Gomez Garrido J."/>
        </authorList>
    </citation>
    <scope>NUCLEOTIDE SEQUENCE</scope>
</reference>
<name>A0A8D8S2L6_9HEMI</name>
<organism evidence="1">
    <name type="scientific">Cacopsylla melanoneura</name>
    <dbReference type="NCBI Taxonomy" id="428564"/>
    <lineage>
        <taxon>Eukaryota</taxon>
        <taxon>Metazoa</taxon>
        <taxon>Ecdysozoa</taxon>
        <taxon>Arthropoda</taxon>
        <taxon>Hexapoda</taxon>
        <taxon>Insecta</taxon>
        <taxon>Pterygota</taxon>
        <taxon>Neoptera</taxon>
        <taxon>Paraneoptera</taxon>
        <taxon>Hemiptera</taxon>
        <taxon>Sternorrhyncha</taxon>
        <taxon>Psylloidea</taxon>
        <taxon>Psyllidae</taxon>
        <taxon>Psyllinae</taxon>
        <taxon>Cacopsylla</taxon>
    </lineage>
</organism>
<sequence length="99" mass="11663">MKVEQKLVKYLFQGQGATRRPQYGGWLLRHASAKFRRNCAHVKFYYALLYQDGKTKNLSANPHGIFTSKCTKFTSIKYLSYKIYNNRKRKCDGDMIMLK</sequence>
<proteinExistence type="predicted"/>
<protein>
    <submittedName>
        <fullName evidence="1">Uncharacterized protein</fullName>
    </submittedName>
</protein>
<dbReference type="EMBL" id="HBUF01196642">
    <property type="protein sequence ID" value="CAG6660277.1"/>
    <property type="molecule type" value="Transcribed_RNA"/>
</dbReference>
<evidence type="ECO:0000313" key="1">
    <source>
        <dbReference type="EMBL" id="CAG6660277.1"/>
    </source>
</evidence>